<keyword evidence="1" id="KW-0808">Transferase</keyword>
<keyword evidence="1" id="KW-0012">Acyltransferase</keyword>
<proteinExistence type="predicted"/>
<sequence length="210" mass="24873">MDHVKTYQYERYHINDKEFVIEGPMSYDGLKTLAFDVHLTAFRDSEDQFEALLEITTLKEGRIYIVRLDQLIVGYVTYHYPDEIERWSTGNLPYLIELGAIEVSINFRQLQLAEKLIQLSLSAPEFDDYIVITTEYYWHWDLKNSKLDVFEYKKIMQRLMATGGLEIFATDDPEITSHPANCLMARIGKHITIEQQQAFDDIRYMNRFFF</sequence>
<protein>
    <submittedName>
        <fullName evidence="1">Acetoin utilization protein</fullName>
        <ecNumber evidence="1">2.3.1.-</ecNumber>
    </submittedName>
</protein>
<dbReference type="Proteomes" id="UP000044616">
    <property type="component" value="Unassembled WGS sequence"/>
</dbReference>
<dbReference type="GO" id="GO:0045150">
    <property type="term" value="P:acetoin catabolic process"/>
    <property type="evidence" value="ECO:0007669"/>
    <property type="project" value="InterPro"/>
</dbReference>
<accession>A0A077VNF5</accession>
<dbReference type="RefSeq" id="WP_047530638.1">
    <property type="nucleotide sequence ID" value="NZ_CCEH01000010.1"/>
</dbReference>
<dbReference type="GO" id="GO:0019152">
    <property type="term" value="F:acetoin dehydrogenase (NAD+) activity"/>
    <property type="evidence" value="ECO:0007669"/>
    <property type="project" value="InterPro"/>
</dbReference>
<evidence type="ECO:0000313" key="1">
    <source>
        <dbReference type="EMBL" id="CDR28230.1"/>
    </source>
</evidence>
<dbReference type="EC" id="2.3.1.-" evidence="1"/>
<dbReference type="Gene3D" id="3.40.630.30">
    <property type="match status" value="1"/>
</dbReference>
<gene>
    <name evidence="1" type="ORF">ERS140147_01358</name>
</gene>
<dbReference type="InterPro" id="IPR024699">
    <property type="entry name" value="AcuA"/>
</dbReference>
<dbReference type="PIRSF" id="PIRSF021278">
    <property type="entry name" value="AcuA"/>
    <property type="match status" value="1"/>
</dbReference>
<dbReference type="GO" id="GO:0016746">
    <property type="term" value="F:acyltransferase activity"/>
    <property type="evidence" value="ECO:0007669"/>
    <property type="project" value="UniProtKB-KW"/>
</dbReference>
<dbReference type="AlphaFoldDB" id="A0A077VNF5"/>
<dbReference type="EMBL" id="CCEH01000010">
    <property type="protein sequence ID" value="CDR28230.1"/>
    <property type="molecule type" value="Genomic_DNA"/>
</dbReference>
<organism evidence="1 2">
    <name type="scientific">Staphylococcus schweitzeri</name>
    <dbReference type="NCBI Taxonomy" id="1654388"/>
    <lineage>
        <taxon>Bacteria</taxon>
        <taxon>Bacillati</taxon>
        <taxon>Bacillota</taxon>
        <taxon>Bacilli</taxon>
        <taxon>Bacillales</taxon>
        <taxon>Staphylococcaceae</taxon>
        <taxon>Staphylococcus</taxon>
    </lineage>
</organism>
<reference evidence="1 2" key="1">
    <citation type="submission" date="2014-05" db="EMBL/GenBank/DDBJ databases">
        <authorList>
            <person name="Aslett A.Martin."/>
            <person name="De Silva Nishadi"/>
        </authorList>
    </citation>
    <scope>NUCLEOTIDE SEQUENCE [LARGE SCALE GENOMIC DNA]</scope>
</reference>
<evidence type="ECO:0000313" key="2">
    <source>
        <dbReference type="Proteomes" id="UP000044616"/>
    </source>
</evidence>
<name>A0A077VNF5_9STAP</name>